<evidence type="ECO:0000313" key="2">
    <source>
        <dbReference type="Proteomes" id="UP000035680"/>
    </source>
</evidence>
<accession>A0A0K0FQJ5</accession>
<reference evidence="2" key="1">
    <citation type="submission" date="2014-07" db="EMBL/GenBank/DDBJ databases">
        <authorList>
            <person name="Martin A.A"/>
            <person name="De Silva N."/>
        </authorList>
    </citation>
    <scope>NUCLEOTIDE SEQUENCE</scope>
</reference>
<organism evidence="2 3">
    <name type="scientific">Strongyloides venezuelensis</name>
    <name type="common">Threadworm</name>
    <dbReference type="NCBI Taxonomy" id="75913"/>
    <lineage>
        <taxon>Eukaryota</taxon>
        <taxon>Metazoa</taxon>
        <taxon>Ecdysozoa</taxon>
        <taxon>Nematoda</taxon>
        <taxon>Chromadorea</taxon>
        <taxon>Rhabditida</taxon>
        <taxon>Tylenchina</taxon>
        <taxon>Panagrolaimomorpha</taxon>
        <taxon>Strongyloidoidea</taxon>
        <taxon>Strongyloididae</taxon>
        <taxon>Strongyloides</taxon>
    </lineage>
</organism>
<feature type="region of interest" description="Disordered" evidence="1">
    <location>
        <begin position="98"/>
        <end position="124"/>
    </location>
</feature>
<reference evidence="3" key="2">
    <citation type="submission" date="2015-08" db="UniProtKB">
        <authorList>
            <consortium name="WormBaseParasite"/>
        </authorList>
    </citation>
    <scope>IDENTIFICATION</scope>
</reference>
<dbReference type="AlphaFoldDB" id="A0A0K0FQJ5"/>
<evidence type="ECO:0000256" key="1">
    <source>
        <dbReference type="SAM" id="MobiDB-lite"/>
    </source>
</evidence>
<sequence>MKSNINEILTLIGLTLCGMYNNIQIQSERNFVVIVHDGIDDNCKLIRSNLEVKNESNTLLQYQITLVTEHMTTRTVKITTTTASNVISPMTTKLPIKNVTFTATTKKKPKKNQEPNKNKRDNKY</sequence>
<protein>
    <submittedName>
        <fullName evidence="3">Uncharacterized protein</fullName>
    </submittedName>
</protein>
<evidence type="ECO:0000313" key="3">
    <source>
        <dbReference type="WBParaSite" id="SVE_1185200.1"/>
    </source>
</evidence>
<keyword evidence="2" id="KW-1185">Reference proteome</keyword>
<proteinExistence type="predicted"/>
<feature type="compositionally biased region" description="Basic and acidic residues" evidence="1">
    <location>
        <begin position="111"/>
        <end position="124"/>
    </location>
</feature>
<dbReference type="WBParaSite" id="SVE_1185200.1">
    <property type="protein sequence ID" value="SVE_1185200.1"/>
    <property type="gene ID" value="SVE_1185200"/>
</dbReference>
<name>A0A0K0FQJ5_STRVS</name>
<dbReference type="Proteomes" id="UP000035680">
    <property type="component" value="Unassembled WGS sequence"/>
</dbReference>